<dbReference type="Proteomes" id="UP000037660">
    <property type="component" value="Unassembled WGS sequence"/>
</dbReference>
<organism evidence="1 2">
    <name type="scientific">Piscinibacter sakaiensis</name>
    <name type="common">Ideonella sakaiensis</name>
    <dbReference type="NCBI Taxonomy" id="1547922"/>
    <lineage>
        <taxon>Bacteria</taxon>
        <taxon>Pseudomonadati</taxon>
        <taxon>Pseudomonadota</taxon>
        <taxon>Betaproteobacteria</taxon>
        <taxon>Burkholderiales</taxon>
        <taxon>Sphaerotilaceae</taxon>
        <taxon>Piscinibacter</taxon>
    </lineage>
</organism>
<protein>
    <recommendedName>
        <fullName evidence="3">Late competence development protein ComFB</fullName>
    </recommendedName>
</protein>
<dbReference type="OrthoDB" id="5895647at2"/>
<accession>A0A0K8P3H5</accession>
<comment type="caution">
    <text evidence="1">The sequence shown here is derived from an EMBL/GenBank/DDBJ whole genome shotgun (WGS) entry which is preliminary data.</text>
</comment>
<dbReference type="Pfam" id="PF10719">
    <property type="entry name" value="ComFB"/>
    <property type="match status" value="1"/>
</dbReference>
<reference evidence="2" key="1">
    <citation type="submission" date="2015-07" db="EMBL/GenBank/DDBJ databases">
        <title>Discovery of a poly(ethylene terephthalate assimilation.</title>
        <authorList>
            <person name="Yoshida S."/>
            <person name="Hiraga K."/>
            <person name="Takehana T."/>
            <person name="Taniguchi I."/>
            <person name="Yamaji H."/>
            <person name="Maeda Y."/>
            <person name="Toyohara K."/>
            <person name="Miyamoto K."/>
            <person name="Kimura Y."/>
            <person name="Oda K."/>
        </authorList>
    </citation>
    <scope>NUCLEOTIDE SEQUENCE [LARGE SCALE GENOMIC DNA]</scope>
    <source>
        <strain evidence="2">NBRC 110686 / TISTR 2288 / 201-F6</strain>
    </source>
</reference>
<dbReference type="AlphaFoldDB" id="A0A0K8P3H5"/>
<dbReference type="RefSeq" id="WP_054021112.1">
    <property type="nucleotide sequence ID" value="NZ_BBYR01000043.1"/>
</dbReference>
<name>A0A0K8P3H5_PISS1</name>
<reference evidence="1 2" key="2">
    <citation type="journal article" date="2016" name="Science">
        <title>A bacterium that degrades and assimilates poly(ethylene terephthalate).</title>
        <authorList>
            <person name="Yoshida S."/>
            <person name="Hiraga K."/>
            <person name="Takehana T."/>
            <person name="Taniguchi I."/>
            <person name="Yamaji H."/>
            <person name="Maeda Y."/>
            <person name="Toyohara K."/>
            <person name="Miyamoto K."/>
            <person name="Kimura Y."/>
            <person name="Oda K."/>
        </authorList>
    </citation>
    <scope>NUCLEOTIDE SEQUENCE [LARGE SCALE GENOMIC DNA]</scope>
    <source>
        <strain evidence="2">NBRC 110686 / TISTR 2288 / 201-F6</strain>
    </source>
</reference>
<evidence type="ECO:0008006" key="3">
    <source>
        <dbReference type="Google" id="ProtNLM"/>
    </source>
</evidence>
<sequence>MSVLEQIHNHHEGEVVEAIARHLKDHPGFAGDADVLGDIACLALNRLPPRYIRHSVDYAFYRSEQERLETARAIEEAVQYAFAFVTRREPR</sequence>
<dbReference type="InterPro" id="IPR019657">
    <property type="entry name" value="ComFB"/>
</dbReference>
<dbReference type="EMBL" id="BBYR01000043">
    <property type="protein sequence ID" value="GAP37163.1"/>
    <property type="molecule type" value="Genomic_DNA"/>
</dbReference>
<gene>
    <name evidence="1" type="ORF">ISF6_3018</name>
</gene>
<keyword evidence="2" id="KW-1185">Reference proteome</keyword>
<evidence type="ECO:0000313" key="2">
    <source>
        <dbReference type="Proteomes" id="UP000037660"/>
    </source>
</evidence>
<evidence type="ECO:0000313" key="1">
    <source>
        <dbReference type="EMBL" id="GAP37163.1"/>
    </source>
</evidence>
<dbReference type="STRING" id="1547922.ISF6_3018"/>
<proteinExistence type="predicted"/>